<evidence type="ECO:0000313" key="2">
    <source>
        <dbReference type="EMBL" id="NGY58715.1"/>
    </source>
</evidence>
<dbReference type="SUPFAM" id="SSF69118">
    <property type="entry name" value="AhpD-like"/>
    <property type="match status" value="1"/>
</dbReference>
<dbReference type="PANTHER" id="PTHR34846:SF7">
    <property type="entry name" value="BLL7811 PROTEIN"/>
    <property type="match status" value="1"/>
</dbReference>
<reference evidence="2 3" key="1">
    <citation type="submission" date="2020-03" db="EMBL/GenBank/DDBJ databases">
        <title>Isolation and identification of active actinomycetes.</title>
        <authorList>
            <person name="Sun X."/>
        </authorList>
    </citation>
    <scope>NUCLEOTIDE SEQUENCE [LARGE SCALE GENOMIC DNA]</scope>
    <source>
        <strain evidence="2 3">NEAU-D13</strain>
    </source>
</reference>
<organism evidence="2 3">
    <name type="scientific">Lentzea alba</name>
    <dbReference type="NCBI Taxonomy" id="2714351"/>
    <lineage>
        <taxon>Bacteria</taxon>
        <taxon>Bacillati</taxon>
        <taxon>Actinomycetota</taxon>
        <taxon>Actinomycetes</taxon>
        <taxon>Pseudonocardiales</taxon>
        <taxon>Pseudonocardiaceae</taxon>
        <taxon>Lentzea</taxon>
    </lineage>
</organism>
<dbReference type="Proteomes" id="UP000481360">
    <property type="component" value="Unassembled WGS sequence"/>
</dbReference>
<sequence length="148" mass="16454">MKTGRTKMRIANPMMSVPGAMQALLGLSEAAEKTGLDKNFLELVYLRVSLINSCGVCIDYHSKLLRKANETDERVYSVAGWRDVPYYTDAEKAAFALAEEMTHVHVSDDVWNEAAKHWNEAQLAGLTVAISAINVWNRLNVATQQKVA</sequence>
<dbReference type="PANTHER" id="PTHR34846">
    <property type="entry name" value="4-CARBOXYMUCONOLACTONE DECARBOXYLASE FAMILY PROTEIN (AFU_ORTHOLOGUE AFUA_6G11590)"/>
    <property type="match status" value="1"/>
</dbReference>
<dbReference type="EMBL" id="JAAMPJ010000001">
    <property type="protein sequence ID" value="NGY58715.1"/>
    <property type="molecule type" value="Genomic_DNA"/>
</dbReference>
<evidence type="ECO:0000313" key="3">
    <source>
        <dbReference type="Proteomes" id="UP000481360"/>
    </source>
</evidence>
<accession>A0A7C9VP29</accession>
<dbReference type="Gene3D" id="1.20.1290.10">
    <property type="entry name" value="AhpD-like"/>
    <property type="match status" value="1"/>
</dbReference>
<proteinExistence type="predicted"/>
<feature type="domain" description="Carboxymuconolactone decarboxylase-like" evidence="1">
    <location>
        <begin position="18"/>
        <end position="100"/>
    </location>
</feature>
<dbReference type="GO" id="GO:0051920">
    <property type="term" value="F:peroxiredoxin activity"/>
    <property type="evidence" value="ECO:0007669"/>
    <property type="project" value="InterPro"/>
</dbReference>
<dbReference type="InterPro" id="IPR003779">
    <property type="entry name" value="CMD-like"/>
</dbReference>
<dbReference type="NCBIfam" id="TIGR00778">
    <property type="entry name" value="ahpD_dom"/>
    <property type="match status" value="1"/>
</dbReference>
<protein>
    <submittedName>
        <fullName evidence="2">Carboxymuconolactone decarboxylase family protein</fullName>
    </submittedName>
</protein>
<dbReference type="InterPro" id="IPR029032">
    <property type="entry name" value="AhpD-like"/>
</dbReference>
<dbReference type="InterPro" id="IPR004675">
    <property type="entry name" value="AhpD_core"/>
</dbReference>
<keyword evidence="3" id="KW-1185">Reference proteome</keyword>
<dbReference type="AlphaFoldDB" id="A0A7C9VP29"/>
<dbReference type="Pfam" id="PF02627">
    <property type="entry name" value="CMD"/>
    <property type="match status" value="1"/>
</dbReference>
<comment type="caution">
    <text evidence="2">The sequence shown here is derived from an EMBL/GenBank/DDBJ whole genome shotgun (WGS) entry which is preliminary data.</text>
</comment>
<name>A0A7C9VP29_9PSEU</name>
<evidence type="ECO:0000259" key="1">
    <source>
        <dbReference type="Pfam" id="PF02627"/>
    </source>
</evidence>
<gene>
    <name evidence="2" type="ORF">G7043_07215</name>
</gene>